<evidence type="ECO:0000256" key="1">
    <source>
        <dbReference type="ARBA" id="ARBA00010462"/>
    </source>
</evidence>
<dbReference type="PRINTS" id="PR00339">
    <property type="entry name" value="PCNACYCLIN"/>
</dbReference>
<keyword evidence="2 4" id="KW-0235">DNA replication</keyword>
<organism evidence="9">
    <name type="scientific">Archaeoglobus fulgidus</name>
    <dbReference type="NCBI Taxonomy" id="2234"/>
    <lineage>
        <taxon>Archaea</taxon>
        <taxon>Methanobacteriati</taxon>
        <taxon>Methanobacteriota</taxon>
        <taxon>Archaeoglobi</taxon>
        <taxon>Archaeoglobales</taxon>
        <taxon>Archaeoglobaceae</taxon>
        <taxon>Archaeoglobus</taxon>
    </lineage>
</organism>
<dbReference type="GO" id="GO:0030337">
    <property type="term" value="F:DNA polymerase processivity factor activity"/>
    <property type="evidence" value="ECO:0007669"/>
    <property type="project" value="UniProtKB-UniRule"/>
</dbReference>
<comment type="function">
    <text evidence="4">Sliding clamp subunit that acts as a moving platform for DNA processing. Responsible for tethering the catalytic subunit of DNA polymerase and other proteins to DNA during high-speed replication.</text>
</comment>
<dbReference type="AlphaFoldDB" id="A0A7J3LZI1"/>
<protein>
    <recommendedName>
        <fullName evidence="4">DNA polymerase sliding clamp</fullName>
    </recommendedName>
    <alternativeName>
        <fullName evidence="4">Proliferating cell nuclear antigen homolog</fullName>
        <shortName evidence="4">PCNA</shortName>
    </alternativeName>
</protein>
<feature type="domain" description="Proliferating cell nuclear antigen PCNA N-terminal" evidence="7">
    <location>
        <begin position="6"/>
        <end position="95"/>
    </location>
</feature>
<comment type="subunit">
    <text evidence="4">Homotrimer. The subunits circularize to form a toroid; DNA passes through its center. Replication factor C (RFC) is required to load the toroid on the DNA.</text>
</comment>
<dbReference type="Gene3D" id="3.70.10.10">
    <property type="match status" value="1"/>
</dbReference>
<proteinExistence type="inferred from homology"/>
<dbReference type="InterPro" id="IPR000730">
    <property type="entry name" value="Pr_cel_nuc_antig"/>
</dbReference>
<dbReference type="PANTHER" id="PTHR11352">
    <property type="entry name" value="PROLIFERATING CELL NUCLEAR ANTIGEN"/>
    <property type="match status" value="1"/>
</dbReference>
<dbReference type="HAMAP" id="MF_00317">
    <property type="entry name" value="DNApol_clamp_arch"/>
    <property type="match status" value="1"/>
</dbReference>
<dbReference type="NCBIfam" id="NF002222">
    <property type="entry name" value="PRK01115.1-5"/>
    <property type="match status" value="1"/>
</dbReference>
<dbReference type="CDD" id="cd00577">
    <property type="entry name" value="PCNA"/>
    <property type="match status" value="1"/>
</dbReference>
<dbReference type="InterPro" id="IPR022648">
    <property type="entry name" value="Pr_cel_nuc_antig_N"/>
</dbReference>
<evidence type="ECO:0000313" key="9">
    <source>
        <dbReference type="EMBL" id="HGT82127.1"/>
    </source>
</evidence>
<feature type="domain" description="Proliferating cell nuclear antigen PCNA C-terminal" evidence="8">
    <location>
        <begin position="121"/>
        <end position="239"/>
    </location>
</feature>
<dbReference type="Pfam" id="PF02747">
    <property type="entry name" value="PCNA_C"/>
    <property type="match status" value="1"/>
</dbReference>
<dbReference type="InterPro" id="IPR046938">
    <property type="entry name" value="DNA_clamp_sf"/>
</dbReference>
<comment type="similarity">
    <text evidence="1 4 5">Belongs to the PCNA family.</text>
</comment>
<accession>A0A7J3LZI1</accession>
<evidence type="ECO:0000256" key="5">
    <source>
        <dbReference type="RuleBase" id="RU003671"/>
    </source>
</evidence>
<dbReference type="PANTHER" id="PTHR11352:SF0">
    <property type="entry name" value="PROLIFERATING CELL NUCLEAR ANTIGEN"/>
    <property type="match status" value="1"/>
</dbReference>
<gene>
    <name evidence="4" type="primary">pcn</name>
    <name evidence="9" type="ORF">ENT52_00095</name>
</gene>
<evidence type="ECO:0000256" key="3">
    <source>
        <dbReference type="ARBA" id="ARBA00023125"/>
    </source>
</evidence>
<sequence length="244" mass="26887">MVEVIMSGEILKTVSRAIVALVSECRIHFLNKGLHSRAVDPSNVAMVIVDVPKESIESYRLESEKTIGVDMNRVFDISKTISAKDLVELSLQNETSLRIKFGSVEYNLALIDPSAIRKEPKIPELNLPAKIVLDAGEFKKAISATEKISENVVLKSDKNSFTIEAKGDVEKLTFTMAGSELVEFNGGEARSMFSIDYLKEFCKVASAGDLVTIYLGTNYPARFSFDLVGGKVKVEYILAPRVES</sequence>
<dbReference type="EMBL" id="DSYZ01000003">
    <property type="protein sequence ID" value="HGT82127.1"/>
    <property type="molecule type" value="Genomic_DNA"/>
</dbReference>
<evidence type="ECO:0000259" key="8">
    <source>
        <dbReference type="Pfam" id="PF02747"/>
    </source>
</evidence>
<evidence type="ECO:0000256" key="2">
    <source>
        <dbReference type="ARBA" id="ARBA00022705"/>
    </source>
</evidence>
<name>A0A7J3LZI1_ARCFL</name>
<evidence type="ECO:0000259" key="7">
    <source>
        <dbReference type="Pfam" id="PF00705"/>
    </source>
</evidence>
<comment type="caution">
    <text evidence="9">The sequence shown here is derived from an EMBL/GenBank/DDBJ whole genome shotgun (WGS) entry which is preliminary data.</text>
</comment>
<evidence type="ECO:0000256" key="4">
    <source>
        <dbReference type="HAMAP-Rule" id="MF_00317"/>
    </source>
</evidence>
<evidence type="ECO:0000256" key="6">
    <source>
        <dbReference type="RuleBase" id="RU003673"/>
    </source>
</evidence>
<dbReference type="GO" id="GO:0006272">
    <property type="term" value="P:leading strand elongation"/>
    <property type="evidence" value="ECO:0007669"/>
    <property type="project" value="TreeGrafter"/>
</dbReference>
<reference evidence="9" key="1">
    <citation type="journal article" date="2020" name="mSystems">
        <title>Genome- and Community-Level Interaction Insights into Carbon Utilization and Element Cycling Functions of Hydrothermarchaeota in Hydrothermal Sediment.</title>
        <authorList>
            <person name="Zhou Z."/>
            <person name="Liu Y."/>
            <person name="Xu W."/>
            <person name="Pan J."/>
            <person name="Luo Z.H."/>
            <person name="Li M."/>
        </authorList>
    </citation>
    <scope>NUCLEOTIDE SEQUENCE [LARGE SCALE GENOMIC DNA]</scope>
    <source>
        <strain evidence="9">SpSt-587</strain>
    </source>
</reference>
<dbReference type="InterPro" id="IPR022649">
    <property type="entry name" value="Pr_cel_nuc_antig_C"/>
</dbReference>
<comment type="function">
    <text evidence="6">Sliding clamp subunit. Responsible for tethering the catalytic subunit of DNA polymerase to DNA during high-speed replication.</text>
</comment>
<dbReference type="GO" id="GO:0003677">
    <property type="term" value="F:DNA binding"/>
    <property type="evidence" value="ECO:0007669"/>
    <property type="project" value="UniProtKB-UniRule"/>
</dbReference>
<dbReference type="GO" id="GO:0006275">
    <property type="term" value="P:regulation of DNA replication"/>
    <property type="evidence" value="ECO:0007669"/>
    <property type="project" value="UniProtKB-UniRule"/>
</dbReference>
<keyword evidence="3 4" id="KW-0238">DNA-binding</keyword>
<dbReference type="Pfam" id="PF00705">
    <property type="entry name" value="PCNA_N"/>
    <property type="match status" value="1"/>
</dbReference>
<dbReference type="SUPFAM" id="SSF55979">
    <property type="entry name" value="DNA clamp"/>
    <property type="match status" value="2"/>
</dbReference>